<keyword evidence="8" id="KW-0255">Endonuclease</keyword>
<dbReference type="InterPro" id="IPR036397">
    <property type="entry name" value="RNaseH_sf"/>
</dbReference>
<dbReference type="InterPro" id="IPR021109">
    <property type="entry name" value="Peptidase_aspartic_dom_sf"/>
</dbReference>
<dbReference type="InterPro" id="IPR043502">
    <property type="entry name" value="DNA/RNA_pol_sf"/>
</dbReference>
<evidence type="ECO:0000256" key="3">
    <source>
        <dbReference type="ARBA" id="ARBA00022670"/>
    </source>
</evidence>
<dbReference type="Pfam" id="PF17917">
    <property type="entry name" value="RT_RNaseH"/>
    <property type="match status" value="1"/>
</dbReference>
<evidence type="ECO:0000256" key="13">
    <source>
        <dbReference type="ARBA" id="ARBA00023012"/>
    </source>
</evidence>
<dbReference type="Pfam" id="PF00512">
    <property type="entry name" value="HisKA"/>
    <property type="match status" value="1"/>
</dbReference>
<dbReference type="STRING" id="69332.A0A388KQG3"/>
<dbReference type="Gene3D" id="3.30.70.270">
    <property type="match status" value="2"/>
</dbReference>
<dbReference type="SUPFAM" id="SSF47384">
    <property type="entry name" value="Homodimeric domain of signal transducing histidine kinase"/>
    <property type="match status" value="1"/>
</dbReference>
<protein>
    <recommendedName>
        <fullName evidence="19">Reverse transcriptase</fullName>
    </recommendedName>
</protein>
<organism evidence="17 18">
    <name type="scientific">Chara braunii</name>
    <name type="common">Braun's stonewort</name>
    <dbReference type="NCBI Taxonomy" id="69332"/>
    <lineage>
        <taxon>Eukaryota</taxon>
        <taxon>Viridiplantae</taxon>
        <taxon>Streptophyta</taxon>
        <taxon>Charophyceae</taxon>
        <taxon>Charales</taxon>
        <taxon>Characeae</taxon>
        <taxon>Chara</taxon>
    </lineage>
</organism>
<keyword evidence="12" id="KW-0695">RNA-directed DNA polymerase</keyword>
<keyword evidence="3" id="KW-0645">Protease</keyword>
<keyword evidence="2" id="KW-0597">Phosphoprotein</keyword>
<feature type="domain" description="Histidine kinase" evidence="15">
    <location>
        <begin position="537"/>
        <end position="651"/>
    </location>
</feature>
<evidence type="ECO:0000256" key="2">
    <source>
        <dbReference type="ARBA" id="ARBA00022553"/>
    </source>
</evidence>
<dbReference type="InterPro" id="IPR001969">
    <property type="entry name" value="Aspartic_peptidase_AS"/>
</dbReference>
<dbReference type="Proteomes" id="UP000265515">
    <property type="component" value="Unassembled WGS sequence"/>
</dbReference>
<proteinExistence type="predicted"/>
<dbReference type="CDD" id="cd00082">
    <property type="entry name" value="HisKA"/>
    <property type="match status" value="1"/>
</dbReference>
<dbReference type="PROSITE" id="PS00141">
    <property type="entry name" value="ASP_PROTEASE"/>
    <property type="match status" value="1"/>
</dbReference>
<evidence type="ECO:0000256" key="1">
    <source>
        <dbReference type="ARBA" id="ARBA00000085"/>
    </source>
</evidence>
<dbReference type="GO" id="GO:0003964">
    <property type="term" value="F:RNA-directed DNA polymerase activity"/>
    <property type="evidence" value="ECO:0007669"/>
    <property type="project" value="UniProtKB-KW"/>
</dbReference>
<dbReference type="InterPro" id="IPR041588">
    <property type="entry name" value="Integrase_H2C2"/>
</dbReference>
<dbReference type="InterPro" id="IPR003661">
    <property type="entry name" value="HisK_dim/P_dom"/>
</dbReference>
<dbReference type="PANTHER" id="PTHR37984:SF5">
    <property type="entry name" value="PROTEIN NYNRIN-LIKE"/>
    <property type="match status" value="1"/>
</dbReference>
<dbReference type="GO" id="GO:0004519">
    <property type="term" value="F:endonuclease activity"/>
    <property type="evidence" value="ECO:0007669"/>
    <property type="project" value="UniProtKB-KW"/>
</dbReference>
<sequence length="2001" mass="227843">MATALARRSVIDALFDPEKEEEVIATDTPHCTLITRTFFKNLYTSQVRDPDEAERRQDLKDFLRPMNKRLSPQQREEMERPPAKEEIWTALLQMDEGKTPEIDGLPKEFWECMWADLSADLWEYYQGVWEEKEMGDVVGKGVLSLLHKKGDKMNLRNYRPITVLTVVYKMLAKALANRMATVLEDILHPAQTGFISNRNIQENILLVNEVLSLSQRGKANAAIIFIDFEKAYDHVDWFFLDQCLDRMNFGPSFRRWIKILHKNATTCVQVNGSVAPQFPLQRSVRQGDPIAPFLFLVIMEALLANLRHNKAIKRIQLTRIPEEAFPVCSLFADDLTVLMEACASNMEEVRVLMDRFCRLSDMTVNWGQKTSVYSPLIGGSIYKNLVGYVEVHTNVSELFQRLYVDNPDIVDGVDITVFMVVESRVIAVFDSENRAFSEQGNHSAGQNPVAFPLSIEGGADLVCRLKNSGSNWRSALAWSALPIGSSATLFLAAYVLLYQIQKVQKDLQRMSRLKDSADQAKLIAEGASRMKGNFLATMSHEIRTPMTGVIGMMNLLLETELDATQIDFVQTATSSGKALVSLINDILDLSKIESGTIELESKPFNIRAEVDDVLSLFMEKVKDKSRVEFSAYVHDHVPERLIGDSLRFRQVEEEAKMAAILQERKEKKEAKKKALQEEQAAKLKKIEEEMAREKERLKREEEAKLKEVEEEEEEDEQPLKRKRGQYSGSNNDEMEKRISEWIANLSLGEEEEVAMYIPKDEQEAALKKWEAETDVLKRQAMEDEQRMEWKLAMMREKKRRVEAASEAVKDLEVVQKLTLQLTPQEQQYEFSRSQDMAVRLMRMGFRDFARELVGAVGAEVSHCLEKTERFYVGAIEGVKAAAPKEEEARPRREPIKVKFPDSYSGKREENFDNWEADFKTYVHLQQVSPDQHVLIAIHALRDEAASFARSLVCAANCNDDAGAYSSFTSLTEFMKLLRERFADVARGVKASDRLQTIHSRKWKSARALKSTMDKLVAVPDHGVTDTQLVGLFYRAMPEAFRGHFFAKSEDPTTMYDSLSREVVAFEAKSMSVSTFWHKDLDKGKQWKGRTISGQVKTKDSLVLTLDEGSVDEIPYDQIEWGLEEEDNGVGQGRTYAAVAAGGRPQGGGRGQGRGGRASGSRFQGDQGVGGRGGNRQVGGRGQGPPQNRPRNRSPYRETPTPHVPMAEVAGRCLDNCPETACVRVSLDTSLTGVAEELKERMPAWAKIKKEQKGQLILVDVEIFRGRVGALVDSGATRNYIKKKTLQKLKLGLKVQKLTDPIVSILADNRTMVVEDYVEGVQAYFRLEKDGKVEKVLHSLTLLVEDNLPFDIVLGMDWGEATGATLHLKEHECRLPSSSGEAKTARLFHASGVENPLAHCCLSAPAFARLVKKEKLEEQIFVAYVKPVTEPKEEKSMDPAIAELLEEFKDLTEPLIGVVPRPIQHRIEIEPGSRTPKGAVYRMSPRELEELRKQLDELLEKGWIRPSSSPFGVPVLFVPKKEGELRMCIDYRGLNAITVKNAEPLPRIDDLLDRVQGAKYFSKIDLKSGYHQIEVHPDDHYKTAFRTRYGHYEFIVMPFGLTNAPATFQRCMNDLFRPWLDRFVVVYLDDILVFSKTLQEHLGHLRQVLEKLREANFKINLKKCDWAKTQVLYLGHVLDGDGVKPEDCEIAAIRDWPTPRTLTELRSFLGLAHYYRKFVRNFSTIAAPLRRLLKKETIWKWDKDCTSAMKKLKQALIEYPVLKVADPSLPFVVTTDASQYGIGAVLQQDDGNGYRPVEFMSARMPSEKVMTSTYERELYALRQALEHWKHYLLGRHFKVYSDHETLRWLKTQAKMTPKLTRWAAEIDQYDFELKPVKGKYNVAADALSRRADYFGAIVHYIDIGKDLQQKVREAYAQDPIYSDLLKKVKEAPETEPNYRTTEGLLFEKTNVFDRLCIPRSEEIRSLILGECHDTEGHFGWQKTLANLMRAYTWPGMKNDCVE</sequence>
<dbReference type="Gene3D" id="1.10.340.70">
    <property type="match status" value="1"/>
</dbReference>
<dbReference type="PANTHER" id="PTHR37984">
    <property type="entry name" value="PROTEIN CBG26694"/>
    <property type="match status" value="1"/>
</dbReference>
<evidence type="ECO:0000256" key="14">
    <source>
        <dbReference type="SAM" id="MobiDB-lite"/>
    </source>
</evidence>
<dbReference type="CDD" id="cd09274">
    <property type="entry name" value="RNase_HI_RT_Ty3"/>
    <property type="match status" value="1"/>
</dbReference>
<reference evidence="17 18" key="1">
    <citation type="journal article" date="2018" name="Cell">
        <title>The Chara Genome: Secondary Complexity and Implications for Plant Terrestrialization.</title>
        <authorList>
            <person name="Nishiyama T."/>
            <person name="Sakayama H."/>
            <person name="Vries J.D."/>
            <person name="Buschmann H."/>
            <person name="Saint-Marcoux D."/>
            <person name="Ullrich K.K."/>
            <person name="Haas F.B."/>
            <person name="Vanderstraeten L."/>
            <person name="Becker D."/>
            <person name="Lang D."/>
            <person name="Vosolsobe S."/>
            <person name="Rombauts S."/>
            <person name="Wilhelmsson P.K.I."/>
            <person name="Janitza P."/>
            <person name="Kern R."/>
            <person name="Heyl A."/>
            <person name="Rumpler F."/>
            <person name="Villalobos L.I.A.C."/>
            <person name="Clay J.M."/>
            <person name="Skokan R."/>
            <person name="Toyoda A."/>
            <person name="Suzuki Y."/>
            <person name="Kagoshima H."/>
            <person name="Schijlen E."/>
            <person name="Tajeshwar N."/>
            <person name="Catarino B."/>
            <person name="Hetherington A.J."/>
            <person name="Saltykova A."/>
            <person name="Bonnot C."/>
            <person name="Breuninger H."/>
            <person name="Symeonidi A."/>
            <person name="Radhakrishnan G.V."/>
            <person name="Van Nieuwerburgh F."/>
            <person name="Deforce D."/>
            <person name="Chang C."/>
            <person name="Karol K.G."/>
            <person name="Hedrich R."/>
            <person name="Ulvskov P."/>
            <person name="Glockner G."/>
            <person name="Delwiche C.F."/>
            <person name="Petrasek J."/>
            <person name="Van de Peer Y."/>
            <person name="Friml J."/>
            <person name="Beilby M."/>
            <person name="Dolan L."/>
            <person name="Kohara Y."/>
            <person name="Sugano S."/>
            <person name="Fujiyama A."/>
            <person name="Delaux P.-M."/>
            <person name="Quint M."/>
            <person name="TheiBen G."/>
            <person name="Hagemann M."/>
            <person name="Harholt J."/>
            <person name="Dunand C."/>
            <person name="Zachgo S."/>
            <person name="Langdale J."/>
            <person name="Maumus F."/>
            <person name="Straeten D.V.D."/>
            <person name="Gould S.B."/>
            <person name="Rensing S.A."/>
        </authorList>
    </citation>
    <scope>NUCLEOTIDE SEQUENCE [LARGE SCALE GENOMIC DNA]</scope>
    <source>
        <strain evidence="17 18">S276</strain>
    </source>
</reference>
<dbReference type="FunFam" id="1.10.287.130:FF:000002">
    <property type="entry name" value="Two-component osmosensing histidine kinase"/>
    <property type="match status" value="1"/>
</dbReference>
<evidence type="ECO:0000256" key="8">
    <source>
        <dbReference type="ARBA" id="ARBA00022759"/>
    </source>
</evidence>
<keyword evidence="11" id="KW-0067">ATP-binding</keyword>
<dbReference type="GO" id="GO:0006508">
    <property type="term" value="P:proteolysis"/>
    <property type="evidence" value="ECO:0007669"/>
    <property type="project" value="UniProtKB-KW"/>
</dbReference>
<accession>A0A388KQG3</accession>
<dbReference type="Gene3D" id="3.30.420.10">
    <property type="entry name" value="Ribonuclease H-like superfamily/Ribonuclease H"/>
    <property type="match status" value="1"/>
</dbReference>
<keyword evidence="9" id="KW-0418">Kinase</keyword>
<dbReference type="OrthoDB" id="10266508at2759"/>
<evidence type="ECO:0000256" key="9">
    <source>
        <dbReference type="ARBA" id="ARBA00022777"/>
    </source>
</evidence>
<dbReference type="CDD" id="cd00303">
    <property type="entry name" value="retropepsin_like"/>
    <property type="match status" value="1"/>
</dbReference>
<keyword evidence="4" id="KW-0808">Transferase</keyword>
<dbReference type="SMART" id="SM00388">
    <property type="entry name" value="HisKA"/>
    <property type="match status" value="1"/>
</dbReference>
<dbReference type="Gene3D" id="3.10.10.10">
    <property type="entry name" value="HIV Type 1 Reverse Transcriptase, subunit A, domain 1"/>
    <property type="match status" value="1"/>
</dbReference>
<evidence type="ECO:0000259" key="16">
    <source>
        <dbReference type="PROSITE" id="PS50878"/>
    </source>
</evidence>
<evidence type="ECO:0000313" key="18">
    <source>
        <dbReference type="Proteomes" id="UP000265515"/>
    </source>
</evidence>
<dbReference type="Gramene" id="GBG72272">
    <property type="protein sequence ID" value="GBG72272"/>
    <property type="gene ID" value="CBR_g11201"/>
</dbReference>
<evidence type="ECO:0000256" key="6">
    <source>
        <dbReference type="ARBA" id="ARBA00022722"/>
    </source>
</evidence>
<dbReference type="InterPro" id="IPR050951">
    <property type="entry name" value="Retrovirus_Pol_polyprotein"/>
</dbReference>
<dbReference type="GO" id="GO:0000155">
    <property type="term" value="F:phosphorelay sensor kinase activity"/>
    <property type="evidence" value="ECO:0007669"/>
    <property type="project" value="InterPro"/>
</dbReference>
<dbReference type="Pfam" id="PF17921">
    <property type="entry name" value="Integrase_H2C2"/>
    <property type="match status" value="1"/>
</dbReference>
<keyword evidence="7" id="KW-0547">Nucleotide-binding</keyword>
<dbReference type="SUPFAM" id="SSF56672">
    <property type="entry name" value="DNA/RNA polymerases"/>
    <property type="match status" value="2"/>
</dbReference>
<feature type="region of interest" description="Disordered" evidence="14">
    <location>
        <begin position="1139"/>
        <end position="1202"/>
    </location>
</feature>
<feature type="compositionally biased region" description="Gly residues" evidence="14">
    <location>
        <begin position="1166"/>
        <end position="1182"/>
    </location>
</feature>
<comment type="catalytic activity">
    <reaction evidence="1">
        <text>ATP + protein L-histidine = ADP + protein N-phospho-L-histidine.</text>
        <dbReference type="EC" id="2.7.13.3"/>
    </reaction>
</comment>
<dbReference type="EMBL" id="BFEA01000162">
    <property type="protein sequence ID" value="GBG72272.1"/>
    <property type="molecule type" value="Genomic_DNA"/>
</dbReference>
<dbReference type="FunFam" id="3.10.10.10:FF:000007">
    <property type="entry name" value="Retrovirus-related Pol polyprotein from transposon 17.6-like Protein"/>
    <property type="match status" value="1"/>
</dbReference>
<dbReference type="CDD" id="cd01647">
    <property type="entry name" value="RT_LTR"/>
    <property type="match status" value="1"/>
</dbReference>
<dbReference type="InterPro" id="IPR005467">
    <property type="entry name" value="His_kinase_dom"/>
</dbReference>
<dbReference type="FunFam" id="3.30.70.270:FF:000026">
    <property type="entry name" value="Transposon Ty3-G Gag-Pol polyprotein"/>
    <property type="match status" value="1"/>
</dbReference>
<evidence type="ECO:0008006" key="19">
    <source>
        <dbReference type="Google" id="ProtNLM"/>
    </source>
</evidence>
<evidence type="ECO:0000256" key="5">
    <source>
        <dbReference type="ARBA" id="ARBA00022695"/>
    </source>
</evidence>
<keyword evidence="13" id="KW-0902">Two-component regulatory system</keyword>
<evidence type="ECO:0000256" key="12">
    <source>
        <dbReference type="ARBA" id="ARBA00022918"/>
    </source>
</evidence>
<dbReference type="InterPro" id="IPR043128">
    <property type="entry name" value="Rev_trsase/Diguanyl_cyclase"/>
</dbReference>
<dbReference type="GO" id="GO:0003676">
    <property type="term" value="F:nucleic acid binding"/>
    <property type="evidence" value="ECO:0007669"/>
    <property type="project" value="InterPro"/>
</dbReference>
<evidence type="ECO:0000256" key="10">
    <source>
        <dbReference type="ARBA" id="ARBA00022801"/>
    </source>
</evidence>
<dbReference type="GO" id="GO:0005524">
    <property type="term" value="F:ATP binding"/>
    <property type="evidence" value="ECO:0007669"/>
    <property type="project" value="UniProtKB-KW"/>
</dbReference>
<dbReference type="PROSITE" id="PS50109">
    <property type="entry name" value="HIS_KIN"/>
    <property type="match status" value="1"/>
</dbReference>
<dbReference type="GO" id="GO:0004190">
    <property type="term" value="F:aspartic-type endopeptidase activity"/>
    <property type="evidence" value="ECO:0007669"/>
    <property type="project" value="InterPro"/>
</dbReference>
<dbReference type="CDD" id="cd01650">
    <property type="entry name" value="RT_nLTR_like"/>
    <property type="match status" value="1"/>
</dbReference>
<name>A0A388KQG3_CHABU</name>
<keyword evidence="18" id="KW-1185">Reference proteome</keyword>
<evidence type="ECO:0000313" key="17">
    <source>
        <dbReference type="EMBL" id="GBG72272.1"/>
    </source>
</evidence>
<evidence type="ECO:0000256" key="11">
    <source>
        <dbReference type="ARBA" id="ARBA00022840"/>
    </source>
</evidence>
<evidence type="ECO:0000256" key="4">
    <source>
        <dbReference type="ARBA" id="ARBA00022679"/>
    </source>
</evidence>
<keyword evidence="10" id="KW-0378">Hydrolase</keyword>
<feature type="region of interest" description="Disordered" evidence="14">
    <location>
        <begin position="63"/>
        <end position="82"/>
    </location>
</feature>
<dbReference type="Gene3D" id="2.40.70.10">
    <property type="entry name" value="Acid Proteases"/>
    <property type="match status" value="1"/>
</dbReference>
<dbReference type="Pfam" id="PF00078">
    <property type="entry name" value="RVT_1"/>
    <property type="match status" value="2"/>
</dbReference>
<dbReference type="InterPro" id="IPR000477">
    <property type="entry name" value="RT_dom"/>
</dbReference>
<feature type="compositionally biased region" description="Basic and acidic residues" evidence="14">
    <location>
        <begin position="694"/>
        <end position="707"/>
    </location>
</feature>
<dbReference type="Gene3D" id="1.10.287.130">
    <property type="match status" value="1"/>
</dbReference>
<feature type="domain" description="Reverse transcriptase" evidence="16">
    <location>
        <begin position="1498"/>
        <end position="1677"/>
    </location>
</feature>
<gene>
    <name evidence="17" type="ORF">CBR_g11201</name>
</gene>
<keyword evidence="6" id="KW-0540">Nuclease</keyword>
<evidence type="ECO:0000259" key="15">
    <source>
        <dbReference type="PROSITE" id="PS50109"/>
    </source>
</evidence>
<dbReference type="InterPro" id="IPR036097">
    <property type="entry name" value="HisK_dim/P_sf"/>
</dbReference>
<evidence type="ECO:0000256" key="7">
    <source>
        <dbReference type="ARBA" id="ARBA00022741"/>
    </source>
</evidence>
<comment type="caution">
    <text evidence="17">The sequence shown here is derived from an EMBL/GenBank/DDBJ whole genome shotgun (WGS) entry which is preliminary data.</text>
</comment>
<keyword evidence="5" id="KW-0548">Nucleotidyltransferase</keyword>
<dbReference type="PROSITE" id="PS50878">
    <property type="entry name" value="RT_POL"/>
    <property type="match status" value="1"/>
</dbReference>
<feature type="region of interest" description="Disordered" evidence="14">
    <location>
        <begin position="694"/>
        <end position="732"/>
    </location>
</feature>
<feature type="compositionally biased region" description="Gly residues" evidence="14">
    <location>
        <begin position="1143"/>
        <end position="1157"/>
    </location>
</feature>
<dbReference type="InterPro" id="IPR041373">
    <property type="entry name" value="RT_RNaseH"/>
</dbReference>